<dbReference type="SMART" id="SM00054">
    <property type="entry name" value="EFh"/>
    <property type="match status" value="2"/>
</dbReference>
<keyword evidence="3" id="KW-0040">ANK repeat</keyword>
<dbReference type="EMBL" id="BNJQ01000007">
    <property type="protein sequence ID" value="GHP04083.1"/>
    <property type="molecule type" value="Genomic_DNA"/>
</dbReference>
<dbReference type="PRINTS" id="PR00103">
    <property type="entry name" value="CAMPKINASE"/>
</dbReference>
<dbReference type="InterPro" id="IPR000595">
    <property type="entry name" value="cNMP-bd_dom"/>
</dbReference>
<evidence type="ECO:0000313" key="8">
    <source>
        <dbReference type="Proteomes" id="UP000660262"/>
    </source>
</evidence>
<keyword evidence="1" id="KW-0677">Repeat</keyword>
<dbReference type="PROSITE" id="PS00018">
    <property type="entry name" value="EF_HAND_1"/>
    <property type="match status" value="2"/>
</dbReference>
<evidence type="ECO:0008006" key="9">
    <source>
        <dbReference type="Google" id="ProtNLM"/>
    </source>
</evidence>
<dbReference type="InterPro" id="IPR014710">
    <property type="entry name" value="RmlC-like_jellyroll"/>
</dbReference>
<dbReference type="InterPro" id="IPR011992">
    <property type="entry name" value="EF-hand-dom_pair"/>
</dbReference>
<dbReference type="Gene3D" id="2.60.120.10">
    <property type="entry name" value="Jelly Rolls"/>
    <property type="match status" value="4"/>
</dbReference>
<feature type="domain" description="Cyclic nucleotide-binding" evidence="5">
    <location>
        <begin position="746"/>
        <end position="873"/>
    </location>
</feature>
<dbReference type="SUPFAM" id="SSF48403">
    <property type="entry name" value="Ankyrin repeat"/>
    <property type="match status" value="1"/>
</dbReference>
<feature type="domain" description="EF-hand" evidence="6">
    <location>
        <begin position="940"/>
        <end position="975"/>
    </location>
</feature>
<evidence type="ECO:0000259" key="5">
    <source>
        <dbReference type="PROSITE" id="PS50042"/>
    </source>
</evidence>
<dbReference type="Pfam" id="PF00027">
    <property type="entry name" value="cNMP_binding"/>
    <property type="match status" value="4"/>
</dbReference>
<feature type="region of interest" description="Disordered" evidence="4">
    <location>
        <begin position="698"/>
        <end position="722"/>
    </location>
</feature>
<keyword evidence="2" id="KW-0106">Calcium</keyword>
<dbReference type="GO" id="GO:0005952">
    <property type="term" value="C:cAMP-dependent protein kinase complex"/>
    <property type="evidence" value="ECO:0007669"/>
    <property type="project" value="InterPro"/>
</dbReference>
<dbReference type="InterPro" id="IPR002048">
    <property type="entry name" value="EF_hand_dom"/>
</dbReference>
<evidence type="ECO:0000313" key="7">
    <source>
        <dbReference type="EMBL" id="GHP04083.1"/>
    </source>
</evidence>
<comment type="caution">
    <text evidence="7">The sequence shown here is derived from an EMBL/GenBank/DDBJ whole genome shotgun (WGS) entry which is preliminary data.</text>
</comment>
<feature type="compositionally biased region" description="Acidic residues" evidence="4">
    <location>
        <begin position="711"/>
        <end position="720"/>
    </location>
</feature>
<dbReference type="PRINTS" id="PR01415">
    <property type="entry name" value="ANKYRIN"/>
</dbReference>
<dbReference type="OrthoDB" id="194358at2759"/>
<gene>
    <name evidence="7" type="ORF">PPROV_000283700</name>
</gene>
<dbReference type="Gene3D" id="1.10.238.10">
    <property type="entry name" value="EF-hand"/>
    <property type="match status" value="1"/>
</dbReference>
<name>A0A830HC67_9CHLO</name>
<sequence>MSILERGADVSLATKSGVTPMHAAAAAGNDACVAMLLSERTDAECDVDAATIHGQTPLHAAVQGGHERAATILVETGNCEPDPVDSSGSTPLHWAAEYGFVGCIHMLIENGADVHAKGMYRAATALHLAARNGHDSAVRALLGHGARVNVSEMWNDATPLHMAAEAGHRECVATLLNNGAHATVADKAGSTAADVATSGEVSLVLKTNHLLGKVFSRITRIDVRQVFSAWYESVLTERRILQAEMRDVWRVVYACFDPEVPIEGIHYRMWVAWHNRKKRQARRSMLTDNWVVEQLRNCQALANLSVRMLMKLRLAMQQAKVPRSERIIVEGDFGDKFYLLLDGLAEVQITQSEGGVARVPLKRGATFGEAALLRDAPRSATVVAVTDCKLLTLDRTSFQLAVAAGETGTSGGVDETLLRQVPLFTDLSQHELVIMADLFRRVDFHPGNYVFRQGEWGDAFYIIIAGHAQAIVTLPDGSNKVVKKYQQLEYFGEIALLQQSRRMAAIQAIDGPLVCASMKKEWFMKLPQNVRKIMEERITMYSEAGRRRQEQRDQLLASLRGNKVFKDVSERSMRALLDSFTPEHRNVVGEVVCQKGDIGDTFYYIESGKVEVLIEDNERPGVVVKRVALGVGMSFGEMALLYDIPRTATVVVAEKDTTLLVCSRSAFQLVVASQNDDSVHTYQDVSSKAIGGKKARKTGVLGSSAGKDEGEGRDDNDDGNDQYSRLGAGVRITYAIDEQVIADVPLFRHVPQYLLVPISANMRCYEFEDGDAVIKQGDGGDEFFIVLQGRAFAIVDDRDASYHTTDVTQSEDWVRTADGLEGRVVKQYKRMDTFGEQALLNENAKRGATVVAENDGNRRLVVATLDRASFQRLPDIVHQALRGQAKTYKDVQATIEVSAQLLEDVERELSLAFRMIDTDGSGSIDSSEIKVMARALGMELTLAHIDSIMSTLDESGDDEVDFDEFREAMTEKLADFTTPVHVEKSFKRLCQLGGDNISAAPGINKKALVTISEMMGDHLTDAQLAELMQSAWVERYGTSGATGEENDEVDETSVDDMLVDEVNFSGIIRVVQ</sequence>
<dbReference type="PROSITE" id="PS00888">
    <property type="entry name" value="CNMP_BINDING_1"/>
    <property type="match status" value="3"/>
</dbReference>
<dbReference type="PROSITE" id="PS50222">
    <property type="entry name" value="EF_HAND_2"/>
    <property type="match status" value="2"/>
</dbReference>
<feature type="repeat" description="ANK" evidence="3">
    <location>
        <begin position="87"/>
        <end position="119"/>
    </location>
</feature>
<dbReference type="PANTHER" id="PTHR11635">
    <property type="entry name" value="CAMP-DEPENDENT PROTEIN KINASE REGULATORY CHAIN"/>
    <property type="match status" value="1"/>
</dbReference>
<dbReference type="CDD" id="cd00051">
    <property type="entry name" value="EFh"/>
    <property type="match status" value="1"/>
</dbReference>
<feature type="repeat" description="ANK" evidence="3">
    <location>
        <begin position="121"/>
        <end position="153"/>
    </location>
</feature>
<feature type="repeat" description="ANK" evidence="3">
    <location>
        <begin position="155"/>
        <end position="187"/>
    </location>
</feature>
<evidence type="ECO:0000259" key="6">
    <source>
        <dbReference type="PROSITE" id="PS50222"/>
    </source>
</evidence>
<dbReference type="InterPro" id="IPR018490">
    <property type="entry name" value="cNMP-bd_dom_sf"/>
</dbReference>
<feature type="domain" description="Cyclic nucleotide-binding" evidence="5">
    <location>
        <begin position="564"/>
        <end position="688"/>
    </location>
</feature>
<evidence type="ECO:0000256" key="4">
    <source>
        <dbReference type="SAM" id="MobiDB-lite"/>
    </source>
</evidence>
<evidence type="ECO:0000256" key="1">
    <source>
        <dbReference type="ARBA" id="ARBA00022737"/>
    </source>
</evidence>
<dbReference type="CDD" id="cd00038">
    <property type="entry name" value="CAP_ED"/>
    <property type="match status" value="4"/>
</dbReference>
<dbReference type="InterPro" id="IPR036770">
    <property type="entry name" value="Ankyrin_rpt-contain_sf"/>
</dbReference>
<keyword evidence="8" id="KW-1185">Reference proteome</keyword>
<feature type="domain" description="Cyclic nucleotide-binding" evidence="5">
    <location>
        <begin position="300"/>
        <end position="399"/>
    </location>
</feature>
<evidence type="ECO:0000256" key="3">
    <source>
        <dbReference type="PROSITE-ProRule" id="PRU00023"/>
    </source>
</evidence>
<protein>
    <recommendedName>
        <fullName evidence="9">Calmodulin</fullName>
    </recommendedName>
</protein>
<evidence type="ECO:0000256" key="2">
    <source>
        <dbReference type="ARBA" id="ARBA00022837"/>
    </source>
</evidence>
<dbReference type="InterPro" id="IPR002110">
    <property type="entry name" value="Ankyrin_rpt"/>
</dbReference>
<dbReference type="InterPro" id="IPR018488">
    <property type="entry name" value="cNMP-bd_CS"/>
</dbReference>
<reference evidence="7" key="1">
    <citation type="submission" date="2020-10" db="EMBL/GenBank/DDBJ databases">
        <title>Unveiling of a novel bifunctional photoreceptor, Dualchrome1, isolated from a cosmopolitan green alga.</title>
        <authorList>
            <person name="Suzuki S."/>
            <person name="Kawachi M."/>
        </authorList>
    </citation>
    <scope>NUCLEOTIDE SEQUENCE</scope>
    <source>
        <strain evidence="7">NIES 2893</strain>
    </source>
</reference>
<proteinExistence type="predicted"/>
<dbReference type="InterPro" id="IPR050503">
    <property type="entry name" value="cAMP-dep_PK_reg_su-like"/>
</dbReference>
<dbReference type="GO" id="GO:0005509">
    <property type="term" value="F:calcium ion binding"/>
    <property type="evidence" value="ECO:0007669"/>
    <property type="project" value="InterPro"/>
</dbReference>
<dbReference type="FunFam" id="1.10.238.10:FF:000178">
    <property type="entry name" value="Calmodulin-2 A"/>
    <property type="match status" value="1"/>
</dbReference>
<feature type="repeat" description="ANK" evidence="3">
    <location>
        <begin position="16"/>
        <end position="48"/>
    </location>
</feature>
<feature type="domain" description="Cyclic nucleotide-binding" evidence="5">
    <location>
        <begin position="423"/>
        <end position="544"/>
    </location>
</feature>
<dbReference type="SUPFAM" id="SSF47473">
    <property type="entry name" value="EF-hand"/>
    <property type="match status" value="1"/>
</dbReference>
<dbReference type="InterPro" id="IPR018247">
    <property type="entry name" value="EF_Hand_1_Ca_BS"/>
</dbReference>
<organism evidence="7 8">
    <name type="scientific">Pycnococcus provasolii</name>
    <dbReference type="NCBI Taxonomy" id="41880"/>
    <lineage>
        <taxon>Eukaryota</taxon>
        <taxon>Viridiplantae</taxon>
        <taxon>Chlorophyta</taxon>
        <taxon>Pseudoscourfieldiophyceae</taxon>
        <taxon>Pseudoscourfieldiales</taxon>
        <taxon>Pycnococcaceae</taxon>
        <taxon>Pycnococcus</taxon>
    </lineage>
</organism>
<feature type="domain" description="EF-hand" evidence="6">
    <location>
        <begin position="904"/>
        <end position="939"/>
    </location>
</feature>
<dbReference type="Proteomes" id="UP000660262">
    <property type="component" value="Unassembled WGS sequence"/>
</dbReference>
<dbReference type="PROSITE" id="PS00889">
    <property type="entry name" value="CNMP_BINDING_2"/>
    <property type="match status" value="2"/>
</dbReference>
<dbReference type="SMART" id="SM00248">
    <property type="entry name" value="ANK"/>
    <property type="match status" value="5"/>
</dbReference>
<dbReference type="SMART" id="SM00100">
    <property type="entry name" value="cNMP"/>
    <property type="match status" value="4"/>
</dbReference>
<dbReference type="GO" id="GO:0005829">
    <property type="term" value="C:cytosol"/>
    <property type="evidence" value="ECO:0007669"/>
    <property type="project" value="TreeGrafter"/>
</dbReference>
<dbReference type="AlphaFoldDB" id="A0A830HC67"/>
<accession>A0A830HC67</accession>
<dbReference type="PROSITE" id="PS50297">
    <property type="entry name" value="ANK_REP_REGION"/>
    <property type="match status" value="5"/>
</dbReference>
<dbReference type="Gene3D" id="1.25.40.20">
    <property type="entry name" value="Ankyrin repeat-containing domain"/>
    <property type="match status" value="2"/>
</dbReference>
<dbReference type="Pfam" id="PF13499">
    <property type="entry name" value="EF-hand_7"/>
    <property type="match status" value="1"/>
</dbReference>
<dbReference type="GO" id="GO:0043226">
    <property type="term" value="C:organelle"/>
    <property type="evidence" value="ECO:0007669"/>
    <property type="project" value="UniProtKB-ARBA"/>
</dbReference>
<dbReference type="PROSITE" id="PS50088">
    <property type="entry name" value="ANK_REPEAT"/>
    <property type="match status" value="5"/>
</dbReference>
<dbReference type="Pfam" id="PF12796">
    <property type="entry name" value="Ank_2"/>
    <property type="match status" value="2"/>
</dbReference>
<dbReference type="PROSITE" id="PS50042">
    <property type="entry name" value="CNMP_BINDING_3"/>
    <property type="match status" value="4"/>
</dbReference>
<feature type="repeat" description="ANK" evidence="3">
    <location>
        <begin position="53"/>
        <end position="77"/>
    </location>
</feature>
<dbReference type="PANTHER" id="PTHR11635:SF152">
    <property type="entry name" value="CAMP-DEPENDENT PROTEIN KINASE TYPE I REGULATORY SUBUNIT-RELATED"/>
    <property type="match status" value="1"/>
</dbReference>
<dbReference type="SUPFAM" id="SSF51206">
    <property type="entry name" value="cAMP-binding domain-like"/>
    <property type="match status" value="4"/>
</dbReference>